<name>A0A316T990_9ACTN</name>
<keyword evidence="2" id="KW-0472">Membrane</keyword>
<evidence type="ECO:0000256" key="1">
    <source>
        <dbReference type="SAM" id="MobiDB-lite"/>
    </source>
</evidence>
<keyword evidence="4" id="KW-1185">Reference proteome</keyword>
<keyword evidence="2" id="KW-1133">Transmembrane helix</keyword>
<keyword evidence="2" id="KW-0812">Transmembrane</keyword>
<gene>
    <name evidence="3" type="ORF">DJ010_21330</name>
</gene>
<evidence type="ECO:0000313" key="4">
    <source>
        <dbReference type="Proteomes" id="UP000245507"/>
    </source>
</evidence>
<comment type="caution">
    <text evidence="3">The sequence shown here is derived from an EMBL/GenBank/DDBJ whole genome shotgun (WGS) entry which is preliminary data.</text>
</comment>
<dbReference type="AlphaFoldDB" id="A0A316T990"/>
<dbReference type="RefSeq" id="WP_109697474.1">
    <property type="nucleotide sequence ID" value="NZ_QGDD01000014.1"/>
</dbReference>
<evidence type="ECO:0000256" key="2">
    <source>
        <dbReference type="SAM" id="Phobius"/>
    </source>
</evidence>
<evidence type="ECO:0000313" key="3">
    <source>
        <dbReference type="EMBL" id="PWN00873.1"/>
    </source>
</evidence>
<dbReference type="Proteomes" id="UP000245507">
    <property type="component" value="Unassembled WGS sequence"/>
</dbReference>
<reference evidence="3 4" key="1">
    <citation type="submission" date="2018-05" db="EMBL/GenBank/DDBJ databases">
        <title>Nocardioides silvaticus genome.</title>
        <authorList>
            <person name="Li C."/>
            <person name="Wang G."/>
        </authorList>
    </citation>
    <scope>NUCLEOTIDE SEQUENCE [LARGE SCALE GENOMIC DNA]</scope>
    <source>
        <strain evidence="3 4">CCTCC AB 2018079</strain>
    </source>
</reference>
<dbReference type="OrthoDB" id="3790792at2"/>
<sequence>MVIFGLVLLAVGILAILAGIFNAGTEATSSDGKTDVHATFLGMEVSANTLFIIAVVATSLVFLGLWFAKFGAKQSWKQRKEQKRLNELSEKLERAEADRRRDDEDETPEQR</sequence>
<dbReference type="EMBL" id="QGDD01000014">
    <property type="protein sequence ID" value="PWN00873.1"/>
    <property type="molecule type" value="Genomic_DNA"/>
</dbReference>
<protein>
    <submittedName>
        <fullName evidence="3">Uncharacterized protein</fullName>
    </submittedName>
</protein>
<organism evidence="3 4">
    <name type="scientific">Nocardioides silvaticus</name>
    <dbReference type="NCBI Taxonomy" id="2201891"/>
    <lineage>
        <taxon>Bacteria</taxon>
        <taxon>Bacillati</taxon>
        <taxon>Actinomycetota</taxon>
        <taxon>Actinomycetes</taxon>
        <taxon>Propionibacteriales</taxon>
        <taxon>Nocardioidaceae</taxon>
        <taxon>Nocardioides</taxon>
    </lineage>
</organism>
<feature type="region of interest" description="Disordered" evidence="1">
    <location>
        <begin position="84"/>
        <end position="111"/>
    </location>
</feature>
<proteinExistence type="predicted"/>
<feature type="transmembrane region" description="Helical" evidence="2">
    <location>
        <begin position="47"/>
        <end position="68"/>
    </location>
</feature>
<accession>A0A316T990</accession>